<dbReference type="OrthoDB" id="67716at2759"/>
<keyword evidence="2" id="KW-1185">Reference proteome</keyword>
<dbReference type="Proteomes" id="UP000245207">
    <property type="component" value="Unassembled WGS sequence"/>
</dbReference>
<dbReference type="InterPro" id="IPR036322">
    <property type="entry name" value="WD40_repeat_dom_sf"/>
</dbReference>
<proteinExistence type="predicted"/>
<gene>
    <name evidence="1" type="ORF">CTI12_AA475780</name>
</gene>
<name>A0A2U1LKT2_ARTAN</name>
<reference evidence="1 2" key="1">
    <citation type="journal article" date="2018" name="Mol. Plant">
        <title>The genome of Artemisia annua provides insight into the evolution of Asteraceae family and artemisinin biosynthesis.</title>
        <authorList>
            <person name="Shen Q."/>
            <person name="Zhang L."/>
            <person name="Liao Z."/>
            <person name="Wang S."/>
            <person name="Yan T."/>
            <person name="Shi P."/>
            <person name="Liu M."/>
            <person name="Fu X."/>
            <person name="Pan Q."/>
            <person name="Wang Y."/>
            <person name="Lv Z."/>
            <person name="Lu X."/>
            <person name="Zhang F."/>
            <person name="Jiang W."/>
            <person name="Ma Y."/>
            <person name="Chen M."/>
            <person name="Hao X."/>
            <person name="Li L."/>
            <person name="Tang Y."/>
            <person name="Lv G."/>
            <person name="Zhou Y."/>
            <person name="Sun X."/>
            <person name="Brodelius P.E."/>
            <person name="Rose J.K.C."/>
            <person name="Tang K."/>
        </authorList>
    </citation>
    <scope>NUCLEOTIDE SEQUENCE [LARGE SCALE GENOMIC DNA]</scope>
    <source>
        <strain evidence="2">cv. Huhao1</strain>
        <tissue evidence="1">Leaf</tissue>
    </source>
</reference>
<evidence type="ECO:0000313" key="1">
    <source>
        <dbReference type="EMBL" id="PWA49595.1"/>
    </source>
</evidence>
<accession>A0A2U1LKT2</accession>
<evidence type="ECO:0000313" key="2">
    <source>
        <dbReference type="Proteomes" id="UP000245207"/>
    </source>
</evidence>
<dbReference type="SUPFAM" id="SSF50978">
    <property type="entry name" value="WD40 repeat-like"/>
    <property type="match status" value="1"/>
</dbReference>
<dbReference type="GO" id="GO:0017056">
    <property type="term" value="F:structural constituent of nuclear pore"/>
    <property type="evidence" value="ECO:0007669"/>
    <property type="project" value="TreeGrafter"/>
</dbReference>
<dbReference type="InterPro" id="IPR021717">
    <property type="entry name" value="Nucleoporin_Nup160"/>
</dbReference>
<dbReference type="PANTHER" id="PTHR21286">
    <property type="entry name" value="NUCLEAR PORE COMPLEX PROTEIN NUP160"/>
    <property type="match status" value="1"/>
</dbReference>
<protein>
    <submittedName>
        <fullName evidence="1">Nucleoporin</fullName>
    </submittedName>
</protein>
<dbReference type="GO" id="GO:0005643">
    <property type="term" value="C:nuclear pore"/>
    <property type="evidence" value="ECO:0007669"/>
    <property type="project" value="TreeGrafter"/>
</dbReference>
<comment type="caution">
    <text evidence="1">The sequence shown here is derived from an EMBL/GenBank/DDBJ whole genome shotgun (WGS) entry which is preliminary data.</text>
</comment>
<dbReference type="EMBL" id="PKPP01008858">
    <property type="protein sequence ID" value="PWA49595.1"/>
    <property type="molecule type" value="Genomic_DNA"/>
</dbReference>
<dbReference type="STRING" id="35608.A0A2U1LKT2"/>
<organism evidence="1 2">
    <name type="scientific">Artemisia annua</name>
    <name type="common">Sweet wormwood</name>
    <dbReference type="NCBI Taxonomy" id="35608"/>
    <lineage>
        <taxon>Eukaryota</taxon>
        <taxon>Viridiplantae</taxon>
        <taxon>Streptophyta</taxon>
        <taxon>Embryophyta</taxon>
        <taxon>Tracheophyta</taxon>
        <taxon>Spermatophyta</taxon>
        <taxon>Magnoliopsida</taxon>
        <taxon>eudicotyledons</taxon>
        <taxon>Gunneridae</taxon>
        <taxon>Pentapetalae</taxon>
        <taxon>asterids</taxon>
        <taxon>campanulids</taxon>
        <taxon>Asterales</taxon>
        <taxon>Asteraceae</taxon>
        <taxon>Asteroideae</taxon>
        <taxon>Anthemideae</taxon>
        <taxon>Artemisiinae</taxon>
        <taxon>Artemisia</taxon>
    </lineage>
</organism>
<sequence length="346" mass="39028">MVVLTGIEAAPIISNDSIQWIDVRVPLTDNQPSPELHTPPIDDASSVCIIRDESPIYFLWRIHKNNPNVLEIVQFDSFERFPSVGLHVTFTKALGPFASICKNEFSSDSRNPYMLYTMSVDGVVCLIHLNNVTNYGSGSVLTTPEVEELNTHNFAVHGTITSIAATAGFVVIGKHNGWVGCFRLGSLESGSQGFQYELQEDARNMIDHFVTKVLRKTVAPVMDLLCLEIRGRKVTFVLYEDGLLQLWDLLRCSRYFDNMLEGKFSAIAAPTWKNDRQFVNSYVRSTLFFNLIPKQWNSVLIIIHKGFGFAHDKNQINYGTNPIFLLQCSPACNSIQAQHFLKFNSR</sequence>
<dbReference type="AlphaFoldDB" id="A0A2U1LKT2"/>
<dbReference type="PANTHER" id="PTHR21286:SF0">
    <property type="entry name" value="NUCLEAR PORE COMPLEX PROTEIN NUP160"/>
    <property type="match status" value="1"/>
</dbReference>